<comment type="caution">
    <text evidence="1">The sequence shown here is derived from an EMBL/GenBank/DDBJ whole genome shotgun (WGS) entry which is preliminary data.</text>
</comment>
<reference evidence="1 2" key="1">
    <citation type="journal article" date="2022" name="Hortic Res">
        <title>A haplotype resolved chromosomal level avocado genome allows analysis of novel avocado genes.</title>
        <authorList>
            <person name="Nath O."/>
            <person name="Fletcher S.J."/>
            <person name="Hayward A."/>
            <person name="Shaw L.M."/>
            <person name="Masouleh A.K."/>
            <person name="Furtado A."/>
            <person name="Henry R.J."/>
            <person name="Mitter N."/>
        </authorList>
    </citation>
    <scope>NUCLEOTIDE SEQUENCE [LARGE SCALE GENOMIC DNA]</scope>
    <source>
        <strain evidence="2">cv. Hass</strain>
    </source>
</reference>
<accession>A0ACC2MPB7</accession>
<evidence type="ECO:0000313" key="1">
    <source>
        <dbReference type="EMBL" id="KAJ8647490.1"/>
    </source>
</evidence>
<name>A0ACC2MPB7_PERAE</name>
<gene>
    <name evidence="1" type="ORF">MRB53_000513</name>
</gene>
<evidence type="ECO:0000313" key="2">
    <source>
        <dbReference type="Proteomes" id="UP001234297"/>
    </source>
</evidence>
<sequence length="119" mass="13325">MASSSYLLCFIILLLHMNLQAVECPSSLGNETDRVALLSIKNRITLDPLSALSSRNDSLHFCMWPGVTFSHRRQRAVTLDLSSLDLEGSMSPIITVARDFQFYNFYRVAQSHSTKDANG</sequence>
<proteinExistence type="predicted"/>
<keyword evidence="2" id="KW-1185">Reference proteome</keyword>
<dbReference type="Proteomes" id="UP001234297">
    <property type="component" value="Chromosome 1"/>
</dbReference>
<organism evidence="1 2">
    <name type="scientific">Persea americana</name>
    <name type="common">Avocado</name>
    <dbReference type="NCBI Taxonomy" id="3435"/>
    <lineage>
        <taxon>Eukaryota</taxon>
        <taxon>Viridiplantae</taxon>
        <taxon>Streptophyta</taxon>
        <taxon>Embryophyta</taxon>
        <taxon>Tracheophyta</taxon>
        <taxon>Spermatophyta</taxon>
        <taxon>Magnoliopsida</taxon>
        <taxon>Magnoliidae</taxon>
        <taxon>Laurales</taxon>
        <taxon>Lauraceae</taxon>
        <taxon>Persea</taxon>
    </lineage>
</organism>
<dbReference type="EMBL" id="CM056809">
    <property type="protein sequence ID" value="KAJ8647490.1"/>
    <property type="molecule type" value="Genomic_DNA"/>
</dbReference>
<protein>
    <submittedName>
        <fullName evidence="1">Uncharacterized protein</fullName>
    </submittedName>
</protein>